<evidence type="ECO:0000313" key="2">
    <source>
        <dbReference type="Proteomes" id="UP000298652"/>
    </source>
</evidence>
<proteinExistence type="predicted"/>
<organism evidence="1 2">
    <name type="scientific">Setaria viridis</name>
    <name type="common">Green bristlegrass</name>
    <name type="synonym">Setaria italica subsp. viridis</name>
    <dbReference type="NCBI Taxonomy" id="4556"/>
    <lineage>
        <taxon>Eukaryota</taxon>
        <taxon>Viridiplantae</taxon>
        <taxon>Streptophyta</taxon>
        <taxon>Embryophyta</taxon>
        <taxon>Tracheophyta</taxon>
        <taxon>Spermatophyta</taxon>
        <taxon>Magnoliopsida</taxon>
        <taxon>Liliopsida</taxon>
        <taxon>Poales</taxon>
        <taxon>Poaceae</taxon>
        <taxon>PACMAD clade</taxon>
        <taxon>Panicoideae</taxon>
        <taxon>Panicodae</taxon>
        <taxon>Paniceae</taxon>
        <taxon>Cenchrinae</taxon>
        <taxon>Setaria</taxon>
    </lineage>
</organism>
<accession>A0A4U6SY59</accession>
<reference evidence="1" key="1">
    <citation type="submission" date="2019-03" db="EMBL/GenBank/DDBJ databases">
        <title>WGS assembly of Setaria viridis.</title>
        <authorList>
            <person name="Huang P."/>
            <person name="Jenkins J."/>
            <person name="Grimwood J."/>
            <person name="Barry K."/>
            <person name="Healey A."/>
            <person name="Mamidi S."/>
            <person name="Sreedasyam A."/>
            <person name="Shu S."/>
            <person name="Feldman M."/>
            <person name="Wu J."/>
            <person name="Yu Y."/>
            <person name="Chen C."/>
            <person name="Johnson J."/>
            <person name="Rokhsar D."/>
            <person name="Baxter I."/>
            <person name="Schmutz J."/>
            <person name="Brutnell T."/>
            <person name="Kellogg E."/>
        </authorList>
    </citation>
    <scope>NUCLEOTIDE SEQUENCE [LARGE SCALE GENOMIC DNA]</scope>
</reference>
<dbReference type="Proteomes" id="UP000298652">
    <property type="component" value="Chromosome 9"/>
</dbReference>
<dbReference type="EMBL" id="CM016560">
    <property type="protein sequence ID" value="TKV93048.1"/>
    <property type="molecule type" value="Genomic_DNA"/>
</dbReference>
<sequence length="151" mass="15946">MQAAALKEAAGHLLDSVGAAGTCKTVTSTCALLADYINEACALATRLGILDTPLAFRNEASSGPRKTAAAPTIPVSTVFNRITGARHPTCEREGNVSVAILLQYFGIQIPNQTKLTTGSGSTRFKQSMFIRFSYSNPKSTVSMLCGLAFNN</sequence>
<evidence type="ECO:0000313" key="1">
    <source>
        <dbReference type="EMBL" id="TKV93048.1"/>
    </source>
</evidence>
<gene>
    <name evidence="1" type="ORF">SEVIR_9G200700v2</name>
</gene>
<name>A0A4U6SY59_SETVI</name>
<keyword evidence="2" id="KW-1185">Reference proteome</keyword>
<protein>
    <submittedName>
        <fullName evidence="1">Uncharacterized protein</fullName>
    </submittedName>
</protein>
<dbReference type="Gramene" id="TKV93048">
    <property type="protein sequence ID" value="TKV93048"/>
    <property type="gene ID" value="SEVIR_9G200700v2"/>
</dbReference>
<dbReference type="AlphaFoldDB" id="A0A4U6SY59"/>